<evidence type="ECO:0000259" key="1">
    <source>
        <dbReference type="PROSITE" id="PS51819"/>
    </source>
</evidence>
<dbReference type="PANTHER" id="PTHR36503">
    <property type="entry name" value="BLR2520 PROTEIN"/>
    <property type="match status" value="1"/>
</dbReference>
<comment type="caution">
    <text evidence="2">The sequence shown here is derived from an EMBL/GenBank/DDBJ whole genome shotgun (WGS) entry which is preliminary data.</text>
</comment>
<dbReference type="InterPro" id="IPR029068">
    <property type="entry name" value="Glyas_Bleomycin-R_OHBP_Dase"/>
</dbReference>
<dbReference type="PROSITE" id="PS51819">
    <property type="entry name" value="VOC"/>
    <property type="match status" value="1"/>
</dbReference>
<organism evidence="2 3">
    <name type="scientific">Flagellimonas meridianipacifica</name>
    <dbReference type="NCBI Taxonomy" id="1080225"/>
    <lineage>
        <taxon>Bacteria</taxon>
        <taxon>Pseudomonadati</taxon>
        <taxon>Bacteroidota</taxon>
        <taxon>Flavobacteriia</taxon>
        <taxon>Flavobacteriales</taxon>
        <taxon>Flavobacteriaceae</taxon>
        <taxon>Flagellimonas</taxon>
    </lineage>
</organism>
<dbReference type="Pfam" id="PF00903">
    <property type="entry name" value="Glyoxalase"/>
    <property type="match status" value="1"/>
</dbReference>
<keyword evidence="3" id="KW-1185">Reference proteome</keyword>
<feature type="domain" description="VOC" evidence="1">
    <location>
        <begin position="2"/>
        <end position="129"/>
    </location>
</feature>
<sequence length="137" mass="15914">MKTIWLNLPVNDLQKSKQFFRNIGFRENPMHKNAEHLGSFIIGEHDFVLMLFPKEQMGQWLNKDVTDTEKSNEMLINIDAESKEEVDGFADKVKKAGGSIYEDPQLVDGWMYLFSFADPDGHCWNMLHMDTDKMPKS</sequence>
<dbReference type="AlphaFoldDB" id="A0A2T0M9P8"/>
<dbReference type="InterPro" id="IPR037523">
    <property type="entry name" value="VOC_core"/>
</dbReference>
<dbReference type="InterPro" id="IPR004360">
    <property type="entry name" value="Glyas_Fos-R_dOase_dom"/>
</dbReference>
<evidence type="ECO:0000313" key="2">
    <source>
        <dbReference type="EMBL" id="PRX54256.1"/>
    </source>
</evidence>
<gene>
    <name evidence="2" type="ORF">CLV81_2654</name>
</gene>
<dbReference type="Gene3D" id="3.10.180.10">
    <property type="entry name" value="2,3-Dihydroxybiphenyl 1,2-Dioxygenase, domain 1"/>
    <property type="match status" value="1"/>
</dbReference>
<proteinExistence type="predicted"/>
<evidence type="ECO:0000313" key="3">
    <source>
        <dbReference type="Proteomes" id="UP000237640"/>
    </source>
</evidence>
<name>A0A2T0M9P8_9FLAO</name>
<accession>A0A2T0M9P8</accession>
<reference evidence="2 3" key="1">
    <citation type="submission" date="2018-03" db="EMBL/GenBank/DDBJ databases">
        <title>Genomic Encyclopedia of Archaeal and Bacterial Type Strains, Phase II (KMG-II): from individual species to whole genera.</title>
        <authorList>
            <person name="Goeker M."/>
        </authorList>
    </citation>
    <scope>NUCLEOTIDE SEQUENCE [LARGE SCALE GENOMIC DNA]</scope>
    <source>
        <strain evidence="2 3">DSM 25027</strain>
    </source>
</reference>
<dbReference type="Proteomes" id="UP000237640">
    <property type="component" value="Unassembled WGS sequence"/>
</dbReference>
<protein>
    <recommendedName>
        <fullName evidence="1">VOC domain-containing protein</fullName>
    </recommendedName>
</protein>
<dbReference type="PANTHER" id="PTHR36503:SF2">
    <property type="entry name" value="BLR2408 PROTEIN"/>
    <property type="match status" value="1"/>
</dbReference>
<dbReference type="RefSeq" id="WP_106145549.1">
    <property type="nucleotide sequence ID" value="NZ_PVYX01000002.1"/>
</dbReference>
<dbReference type="EMBL" id="PVYX01000002">
    <property type="protein sequence ID" value="PRX54256.1"/>
    <property type="molecule type" value="Genomic_DNA"/>
</dbReference>
<dbReference type="SUPFAM" id="SSF54593">
    <property type="entry name" value="Glyoxalase/Bleomycin resistance protein/Dihydroxybiphenyl dioxygenase"/>
    <property type="match status" value="1"/>
</dbReference>
<dbReference type="OrthoDB" id="9798430at2"/>